<proteinExistence type="inferred from homology"/>
<organism evidence="12 13">
    <name type="scientific">Salmonirosea aquatica</name>
    <dbReference type="NCBI Taxonomy" id="2654236"/>
    <lineage>
        <taxon>Bacteria</taxon>
        <taxon>Pseudomonadati</taxon>
        <taxon>Bacteroidota</taxon>
        <taxon>Cytophagia</taxon>
        <taxon>Cytophagales</taxon>
        <taxon>Spirosomataceae</taxon>
        <taxon>Salmonirosea</taxon>
    </lineage>
</organism>
<evidence type="ECO:0000256" key="7">
    <source>
        <dbReference type="ARBA" id="ARBA00022842"/>
    </source>
</evidence>
<dbReference type="Gene3D" id="3.10.520.10">
    <property type="entry name" value="ApbE-like domains"/>
    <property type="match status" value="1"/>
</dbReference>
<comment type="catalytic activity">
    <reaction evidence="9 10">
        <text>L-threonyl-[protein] + FAD = FMN-L-threonyl-[protein] + AMP + H(+)</text>
        <dbReference type="Rhea" id="RHEA:36847"/>
        <dbReference type="Rhea" id="RHEA-COMP:11060"/>
        <dbReference type="Rhea" id="RHEA-COMP:11061"/>
        <dbReference type="ChEBI" id="CHEBI:15378"/>
        <dbReference type="ChEBI" id="CHEBI:30013"/>
        <dbReference type="ChEBI" id="CHEBI:57692"/>
        <dbReference type="ChEBI" id="CHEBI:74257"/>
        <dbReference type="ChEBI" id="CHEBI:456215"/>
        <dbReference type="EC" id="2.7.1.180"/>
    </reaction>
</comment>
<comment type="similarity">
    <text evidence="10">Belongs to the ApbE family.</text>
</comment>
<evidence type="ECO:0000256" key="4">
    <source>
        <dbReference type="ARBA" id="ARBA00022679"/>
    </source>
</evidence>
<name>A0A7C9BJJ6_9BACT</name>
<evidence type="ECO:0000256" key="1">
    <source>
        <dbReference type="ARBA" id="ARBA00011955"/>
    </source>
</evidence>
<evidence type="ECO:0000256" key="10">
    <source>
        <dbReference type="PIRNR" id="PIRNR006268"/>
    </source>
</evidence>
<evidence type="ECO:0000256" key="8">
    <source>
        <dbReference type="ARBA" id="ARBA00031306"/>
    </source>
</evidence>
<feature type="binding site" evidence="11">
    <location>
        <position position="292"/>
    </location>
    <ligand>
        <name>Mg(2+)</name>
        <dbReference type="ChEBI" id="CHEBI:18420"/>
    </ligand>
</feature>
<comment type="cofactor">
    <cofactor evidence="11">
        <name>Mg(2+)</name>
        <dbReference type="ChEBI" id="CHEBI:18420"/>
    </cofactor>
    <cofactor evidence="11">
        <name>Mn(2+)</name>
        <dbReference type="ChEBI" id="CHEBI:29035"/>
    </cofactor>
    <text evidence="11">Magnesium. Can also use manganese.</text>
</comment>
<dbReference type="PANTHER" id="PTHR30040">
    <property type="entry name" value="THIAMINE BIOSYNTHESIS LIPOPROTEIN APBE"/>
    <property type="match status" value="1"/>
</dbReference>
<feature type="binding site" evidence="11">
    <location>
        <position position="288"/>
    </location>
    <ligand>
        <name>Mg(2+)</name>
        <dbReference type="ChEBI" id="CHEBI:18420"/>
    </ligand>
</feature>
<protein>
    <recommendedName>
        <fullName evidence="2 10">FAD:protein FMN transferase</fullName>
        <ecNumber evidence="1 10">2.7.1.180</ecNumber>
    </recommendedName>
    <alternativeName>
        <fullName evidence="8 10">Flavin transferase</fullName>
    </alternativeName>
</protein>
<evidence type="ECO:0000256" key="9">
    <source>
        <dbReference type="ARBA" id="ARBA00048540"/>
    </source>
</evidence>
<dbReference type="AlphaFoldDB" id="A0A7C9BJJ6"/>
<dbReference type="GO" id="GO:0046872">
    <property type="term" value="F:metal ion binding"/>
    <property type="evidence" value="ECO:0007669"/>
    <property type="project" value="UniProtKB-UniRule"/>
</dbReference>
<dbReference type="InterPro" id="IPR003374">
    <property type="entry name" value="ApbE-like_sf"/>
</dbReference>
<dbReference type="PIRSF" id="PIRSF006268">
    <property type="entry name" value="ApbE"/>
    <property type="match status" value="1"/>
</dbReference>
<keyword evidence="5 10" id="KW-0479">Metal-binding</keyword>
<comment type="caution">
    <text evidence="12">The sequence shown here is derived from an EMBL/GenBank/DDBJ whole genome shotgun (WGS) entry which is preliminary data.</text>
</comment>
<dbReference type="SUPFAM" id="SSF143631">
    <property type="entry name" value="ApbE-like"/>
    <property type="match status" value="1"/>
</dbReference>
<dbReference type="GO" id="GO:0016740">
    <property type="term" value="F:transferase activity"/>
    <property type="evidence" value="ECO:0007669"/>
    <property type="project" value="UniProtKB-UniRule"/>
</dbReference>
<evidence type="ECO:0000256" key="2">
    <source>
        <dbReference type="ARBA" id="ARBA00016337"/>
    </source>
</evidence>
<evidence type="ECO:0000256" key="11">
    <source>
        <dbReference type="PIRSR" id="PIRSR006268-2"/>
    </source>
</evidence>
<keyword evidence="7 10" id="KW-0460">Magnesium</keyword>
<evidence type="ECO:0000256" key="3">
    <source>
        <dbReference type="ARBA" id="ARBA00022630"/>
    </source>
</evidence>
<accession>A0A7C9BJJ6</accession>
<feature type="binding site" evidence="11">
    <location>
        <position position="177"/>
    </location>
    <ligand>
        <name>Mg(2+)</name>
        <dbReference type="ChEBI" id="CHEBI:18420"/>
    </ligand>
</feature>
<dbReference type="Proteomes" id="UP000479293">
    <property type="component" value="Unassembled WGS sequence"/>
</dbReference>
<gene>
    <name evidence="12" type="ORF">GBK04_13770</name>
</gene>
<dbReference type="EC" id="2.7.1.180" evidence="1 10"/>
<sequence length="331" mass="36577">MARFFGFLTISTFFIAIYFPVQVYGQEKRYEFEKGLMGSPFRLVLYTSSDSLANRAAQRAFTRIEDLNEILSDYRDGSEINRLSAWSGSGEWVAVSDDLYEVLSISKKISRKTRGTFDVTVGPEVQLWRRAMRRGLFPDEGEVGKARKAVGNQYVKLRPRTKSVRLVRPNMRLDVGGIGKGFAADEAVQGIKELGIEAILIDAGGDITLAGTPPGRHGWEVEINSGKSADSTAVIPVSNVGVATSGGTYRFLEHDGVRYSHIVDPKTGIGLRHHVRTTVIAPNGTYADALATAFSVAGIRKSKRIIRRFSNVRVWLLETNGNQVSSWDTLK</sequence>
<reference evidence="12 13" key="1">
    <citation type="submission" date="2019-10" db="EMBL/GenBank/DDBJ databases">
        <title>Draft Genome Sequence of Cytophagaceae sp. SJW1-29.</title>
        <authorList>
            <person name="Choi A."/>
        </authorList>
    </citation>
    <scope>NUCLEOTIDE SEQUENCE [LARGE SCALE GENOMIC DNA]</scope>
    <source>
        <strain evidence="12 13">SJW1-29</strain>
    </source>
</reference>
<evidence type="ECO:0000313" key="13">
    <source>
        <dbReference type="Proteomes" id="UP000479293"/>
    </source>
</evidence>
<evidence type="ECO:0000313" key="12">
    <source>
        <dbReference type="EMBL" id="MPR34395.1"/>
    </source>
</evidence>
<keyword evidence="4 10" id="KW-0808">Transferase</keyword>
<dbReference type="RefSeq" id="WP_152760581.1">
    <property type="nucleotide sequence ID" value="NZ_WHLY01000002.1"/>
</dbReference>
<evidence type="ECO:0000256" key="6">
    <source>
        <dbReference type="ARBA" id="ARBA00022827"/>
    </source>
</evidence>
<keyword evidence="3 10" id="KW-0285">Flavoprotein</keyword>
<dbReference type="Pfam" id="PF02424">
    <property type="entry name" value="ApbE"/>
    <property type="match status" value="1"/>
</dbReference>
<dbReference type="PANTHER" id="PTHR30040:SF2">
    <property type="entry name" value="FAD:PROTEIN FMN TRANSFERASE"/>
    <property type="match status" value="1"/>
</dbReference>
<evidence type="ECO:0000256" key="5">
    <source>
        <dbReference type="ARBA" id="ARBA00022723"/>
    </source>
</evidence>
<keyword evidence="6 10" id="KW-0274">FAD</keyword>
<dbReference type="InterPro" id="IPR024932">
    <property type="entry name" value="ApbE"/>
</dbReference>
<keyword evidence="13" id="KW-1185">Reference proteome</keyword>
<dbReference type="EMBL" id="WHLY01000002">
    <property type="protein sequence ID" value="MPR34395.1"/>
    <property type="molecule type" value="Genomic_DNA"/>
</dbReference>